<keyword evidence="3 9" id="KW-0255">Endonuclease</keyword>
<dbReference type="AlphaFoldDB" id="A0A2M7B7F3"/>
<keyword evidence="2" id="KW-0479">Metal-binding</keyword>
<evidence type="ECO:0000256" key="7">
    <source>
        <dbReference type="SAM" id="Phobius"/>
    </source>
</evidence>
<name>A0A2M7B7F3_9BACT</name>
<dbReference type="GO" id="GO:0004521">
    <property type="term" value="F:RNA endonuclease activity"/>
    <property type="evidence" value="ECO:0007669"/>
    <property type="project" value="InterPro"/>
</dbReference>
<reference evidence="10" key="1">
    <citation type="submission" date="2017-09" db="EMBL/GenBank/DDBJ databases">
        <title>Depth-based differentiation of microbial function through sediment-hosted aquifers and enrichment of novel symbionts in the deep terrestrial subsurface.</title>
        <authorList>
            <person name="Probst A.J."/>
            <person name="Ladd B."/>
            <person name="Jarett J.K."/>
            <person name="Geller-Mcgrath D.E."/>
            <person name="Sieber C.M.K."/>
            <person name="Emerson J.B."/>
            <person name="Anantharaman K."/>
            <person name="Thomas B.C."/>
            <person name="Malmstrom R."/>
            <person name="Stieglmeier M."/>
            <person name="Klingl A."/>
            <person name="Woyke T."/>
            <person name="Ryan C.M."/>
            <person name="Banfield J.F."/>
        </authorList>
    </citation>
    <scope>NUCLEOTIDE SEQUENCE [LARGE SCALE GENOMIC DNA]</scope>
</reference>
<keyword evidence="7" id="KW-0472">Membrane</keyword>
<gene>
    <name evidence="9" type="primary">cas2</name>
    <name evidence="9" type="ORF">COS59_02030</name>
</gene>
<keyword evidence="6" id="KW-0051">Antiviral defense</keyword>
<proteinExistence type="predicted"/>
<evidence type="ECO:0000256" key="4">
    <source>
        <dbReference type="ARBA" id="ARBA00022801"/>
    </source>
</evidence>
<dbReference type="EMBL" id="PEVH01000062">
    <property type="protein sequence ID" value="PIU99013.1"/>
    <property type="molecule type" value="Genomic_DNA"/>
</dbReference>
<dbReference type="InterPro" id="IPR048846">
    <property type="entry name" value="PaaX-like_central"/>
</dbReference>
<evidence type="ECO:0000313" key="10">
    <source>
        <dbReference type="Proteomes" id="UP000230131"/>
    </source>
</evidence>
<keyword evidence="1" id="KW-0540">Nuclease</keyword>
<evidence type="ECO:0000256" key="2">
    <source>
        <dbReference type="ARBA" id="ARBA00022723"/>
    </source>
</evidence>
<dbReference type="GO" id="GO:0043571">
    <property type="term" value="P:maintenance of CRISPR repeat elements"/>
    <property type="evidence" value="ECO:0007669"/>
    <property type="project" value="InterPro"/>
</dbReference>
<dbReference type="SUPFAM" id="SSF143430">
    <property type="entry name" value="TTP0101/SSO1404-like"/>
    <property type="match status" value="1"/>
</dbReference>
<keyword evidence="4" id="KW-0378">Hydrolase</keyword>
<dbReference type="Gene3D" id="3.30.70.2650">
    <property type="match status" value="1"/>
</dbReference>
<accession>A0A2M7B7F3</accession>
<dbReference type="InterPro" id="IPR021127">
    <property type="entry name" value="CRISPR_associated_Cas2"/>
</dbReference>
<dbReference type="Proteomes" id="UP000230131">
    <property type="component" value="Unassembled WGS sequence"/>
</dbReference>
<evidence type="ECO:0000313" key="9">
    <source>
        <dbReference type="EMBL" id="PIU99013.1"/>
    </source>
</evidence>
<organism evidence="9 10">
    <name type="scientific">Candidatus Wolfebacteria bacterium CG03_land_8_20_14_0_80_36_15</name>
    <dbReference type="NCBI Taxonomy" id="1975067"/>
    <lineage>
        <taxon>Bacteria</taxon>
        <taxon>Candidatus Wolfeibacteriota</taxon>
    </lineage>
</organism>
<keyword evidence="7" id="KW-1133">Transmembrane helix</keyword>
<keyword evidence="7" id="KW-0812">Transmembrane</keyword>
<keyword evidence="5" id="KW-0460">Magnesium</keyword>
<feature type="transmembrane region" description="Helical" evidence="7">
    <location>
        <begin position="6"/>
        <end position="29"/>
    </location>
</feature>
<feature type="domain" description="Transcriptional repressor PaaX-like central Cas2-like" evidence="8">
    <location>
        <begin position="124"/>
        <end position="192"/>
    </location>
</feature>
<comment type="caution">
    <text evidence="9">The sequence shown here is derived from an EMBL/GenBank/DDBJ whole genome shotgun (WGS) entry which is preliminary data.</text>
</comment>
<protein>
    <submittedName>
        <fullName evidence="9">CRISPR-associated endonuclease Cas2</fullName>
    </submittedName>
</protein>
<dbReference type="Pfam" id="PF20803">
    <property type="entry name" value="PaaX_M"/>
    <property type="match status" value="1"/>
</dbReference>
<evidence type="ECO:0000256" key="3">
    <source>
        <dbReference type="ARBA" id="ARBA00022759"/>
    </source>
</evidence>
<sequence>MRKGDISLKILEFIGSLVIGAGDLLVTFLNANYGASFRKLEYELSKRQKERDRKSPQEEIQREAKQKYYNLIYKLKRSGLIKEKTKEGNKFFSLTQKGKIKLSQLKKNSRERLPEIIYQKAKSNKFTIVIFDIPETEKRKRSWLRVALGNLGFKMIQKSVWLGKVKIPKRFLDNLFQFKLVDFVEIFEISKTGSLKQIT</sequence>
<evidence type="ECO:0000256" key="5">
    <source>
        <dbReference type="ARBA" id="ARBA00022842"/>
    </source>
</evidence>
<evidence type="ECO:0000259" key="8">
    <source>
        <dbReference type="Pfam" id="PF20803"/>
    </source>
</evidence>
<evidence type="ECO:0000256" key="6">
    <source>
        <dbReference type="ARBA" id="ARBA00023118"/>
    </source>
</evidence>
<dbReference type="NCBIfam" id="TIGR01573">
    <property type="entry name" value="cas2"/>
    <property type="match status" value="1"/>
</dbReference>
<evidence type="ECO:0000256" key="1">
    <source>
        <dbReference type="ARBA" id="ARBA00022722"/>
    </source>
</evidence>